<comment type="similarity">
    <text evidence="1 2">Belongs to the GMC oxidoreductase family.</text>
</comment>
<feature type="chain" id="PRO_5047286854" description="Glucose-methanol-choline oxidoreductase N-terminal domain-containing protein" evidence="3">
    <location>
        <begin position="19"/>
        <end position="620"/>
    </location>
</feature>
<evidence type="ECO:0000256" key="3">
    <source>
        <dbReference type="SAM" id="SignalP"/>
    </source>
</evidence>
<keyword evidence="2" id="KW-0274">FAD</keyword>
<evidence type="ECO:0000313" key="6">
    <source>
        <dbReference type="EMBL" id="KAK7728241.1"/>
    </source>
</evidence>
<comment type="caution">
    <text evidence="6">The sequence shown here is derived from an EMBL/GenBank/DDBJ whole genome shotgun (WGS) entry which is preliminary data.</text>
</comment>
<evidence type="ECO:0000256" key="2">
    <source>
        <dbReference type="RuleBase" id="RU003968"/>
    </source>
</evidence>
<evidence type="ECO:0000256" key="1">
    <source>
        <dbReference type="ARBA" id="ARBA00010790"/>
    </source>
</evidence>
<keyword evidence="2" id="KW-0285">Flavoprotein</keyword>
<dbReference type="PROSITE" id="PS00624">
    <property type="entry name" value="GMC_OXRED_2"/>
    <property type="match status" value="1"/>
</dbReference>
<keyword evidence="3" id="KW-0732">Signal</keyword>
<dbReference type="SUPFAM" id="SSF54373">
    <property type="entry name" value="FAD-linked reductases, C-terminal domain"/>
    <property type="match status" value="1"/>
</dbReference>
<accession>A0ABR1P778</accession>
<dbReference type="SUPFAM" id="SSF51905">
    <property type="entry name" value="FAD/NAD(P)-binding domain"/>
    <property type="match status" value="1"/>
</dbReference>
<dbReference type="PIRSF" id="PIRSF000137">
    <property type="entry name" value="Alcohol_oxidase"/>
    <property type="match status" value="1"/>
</dbReference>
<dbReference type="Proteomes" id="UP001430848">
    <property type="component" value="Unassembled WGS sequence"/>
</dbReference>
<protein>
    <recommendedName>
        <fullName evidence="4 5">Glucose-methanol-choline oxidoreductase N-terminal domain-containing protein</fullName>
    </recommendedName>
</protein>
<dbReference type="InterPro" id="IPR000172">
    <property type="entry name" value="GMC_OxRdtase_N"/>
</dbReference>
<sequence>MFLSAQLSAALIVAVANAAPFYGIHRRQTELLDSYDYVIVGGGASGLTVANRLSEDSAISILVIEAGDFDANEDFFTIPGLAGGAIGTKYDWNTTYTANPDLGNRSVSIPQGKIVGGGTKLNRMVFDRGSKSDFDRWAELGNPGWDYDGLFPYFKKQEIFAPPSDEIVAEWGVEFDPESHGDSGNINVTYSPFFWPLTRNIIDATNELGITIPKDQASGLPIGGYFCPHNIDLTNVTRSSAREAYYNTVEARTNLHLVTGQHVTKLVTASNSTGYGGSSSVTVTGVEFAASADAAKSTVGVSKEAILAAGPFFTPQILQVSGIGDSKLHSEIGVETVIDLPAVGHNLEDHVLLTTVATVTTDEVTSSDLASNTTFAAEALAEYHDQKTGPYSSPTGDFLLFLPLNTYTNASSLIASKAAAQDGTQYLPADTPAEVALGYKKQQAILAEKLTSNESAVLELIWDAGVLVLGLQHPFSRGSVKASSSSTFDLPVTSAGQLANPVDLQLLVEAVKYSRVVRNTAAIQELQPFEVLPGANVTSDADIESFIRQNAATLYHPAGSCKLGPREEGGVVGTDLKVYGSANLRVVDSSVIPLLPATHIMTTVFGVAEKAADIIKGVTA</sequence>
<dbReference type="InterPro" id="IPR007867">
    <property type="entry name" value="GMC_OxRtase_C"/>
</dbReference>
<organism evidence="6 7">
    <name type="scientific">Diaporthe eres</name>
    <name type="common">Phomopsis oblonga</name>
    <dbReference type="NCBI Taxonomy" id="83184"/>
    <lineage>
        <taxon>Eukaryota</taxon>
        <taxon>Fungi</taxon>
        <taxon>Dikarya</taxon>
        <taxon>Ascomycota</taxon>
        <taxon>Pezizomycotina</taxon>
        <taxon>Sordariomycetes</taxon>
        <taxon>Sordariomycetidae</taxon>
        <taxon>Diaporthales</taxon>
        <taxon>Diaporthaceae</taxon>
        <taxon>Diaporthe</taxon>
        <taxon>Diaporthe eres species complex</taxon>
    </lineage>
</organism>
<keyword evidence="7" id="KW-1185">Reference proteome</keyword>
<feature type="signal peptide" evidence="3">
    <location>
        <begin position="1"/>
        <end position="18"/>
    </location>
</feature>
<dbReference type="PANTHER" id="PTHR11552:SF115">
    <property type="entry name" value="DEHYDROGENASE XPTC-RELATED"/>
    <property type="match status" value="1"/>
</dbReference>
<dbReference type="Pfam" id="PF00732">
    <property type="entry name" value="GMC_oxred_N"/>
    <property type="match status" value="1"/>
</dbReference>
<name>A0ABR1P778_DIAER</name>
<proteinExistence type="inferred from homology"/>
<dbReference type="InterPro" id="IPR012132">
    <property type="entry name" value="GMC_OxRdtase"/>
</dbReference>
<evidence type="ECO:0000259" key="5">
    <source>
        <dbReference type="PROSITE" id="PS00624"/>
    </source>
</evidence>
<evidence type="ECO:0000313" key="7">
    <source>
        <dbReference type="Proteomes" id="UP001430848"/>
    </source>
</evidence>
<evidence type="ECO:0000259" key="4">
    <source>
        <dbReference type="PROSITE" id="PS00623"/>
    </source>
</evidence>
<dbReference type="Gene3D" id="3.50.50.60">
    <property type="entry name" value="FAD/NAD(P)-binding domain"/>
    <property type="match status" value="1"/>
</dbReference>
<dbReference type="PANTHER" id="PTHR11552">
    <property type="entry name" value="GLUCOSE-METHANOL-CHOLINE GMC OXIDOREDUCTASE"/>
    <property type="match status" value="1"/>
</dbReference>
<dbReference type="PROSITE" id="PS00623">
    <property type="entry name" value="GMC_OXRED_1"/>
    <property type="match status" value="1"/>
</dbReference>
<feature type="domain" description="Glucose-methanol-choline oxidoreductase N-terminal" evidence="5">
    <location>
        <begin position="310"/>
        <end position="324"/>
    </location>
</feature>
<feature type="domain" description="Glucose-methanol-choline oxidoreductase N-terminal" evidence="4">
    <location>
        <begin position="112"/>
        <end position="135"/>
    </location>
</feature>
<reference evidence="6 7" key="1">
    <citation type="submission" date="2024-02" db="EMBL/GenBank/DDBJ databases">
        <title>De novo assembly and annotation of 12 fungi associated with fruit tree decline syndrome in Ontario, Canada.</title>
        <authorList>
            <person name="Sulman M."/>
            <person name="Ellouze W."/>
            <person name="Ilyukhin E."/>
        </authorList>
    </citation>
    <scope>NUCLEOTIDE SEQUENCE [LARGE SCALE GENOMIC DNA]</scope>
    <source>
        <strain evidence="6 7">M169</strain>
    </source>
</reference>
<dbReference type="EMBL" id="JAKNSF020000034">
    <property type="protein sequence ID" value="KAK7728241.1"/>
    <property type="molecule type" value="Genomic_DNA"/>
</dbReference>
<dbReference type="Pfam" id="PF05199">
    <property type="entry name" value="GMC_oxred_C"/>
    <property type="match status" value="1"/>
</dbReference>
<dbReference type="Gene3D" id="3.30.560.10">
    <property type="entry name" value="Glucose Oxidase, domain 3"/>
    <property type="match status" value="1"/>
</dbReference>
<dbReference type="InterPro" id="IPR036188">
    <property type="entry name" value="FAD/NAD-bd_sf"/>
</dbReference>
<gene>
    <name evidence="6" type="ORF">SLS63_006689</name>
</gene>